<dbReference type="GO" id="GO:0044423">
    <property type="term" value="C:virion component"/>
    <property type="evidence" value="ECO:0007669"/>
    <property type="project" value="UniProtKB-KW"/>
</dbReference>
<evidence type="ECO:0000256" key="11">
    <source>
        <dbReference type="SAM" id="MobiDB-lite"/>
    </source>
</evidence>
<dbReference type="EMBL" id="KR815457">
    <property type="protein sequence ID" value="ALR70200.1"/>
    <property type="molecule type" value="Genomic_DNA"/>
</dbReference>
<evidence type="ECO:0000313" key="23">
    <source>
        <dbReference type="EMBL" id="AXE72109.1"/>
    </source>
</evidence>
<evidence type="ECO:0000313" key="21">
    <source>
        <dbReference type="EMBL" id="ALR71927.1"/>
    </source>
</evidence>
<evidence type="ECO:0000313" key="15">
    <source>
        <dbReference type="EMBL" id="ALR69885.1"/>
    </source>
</evidence>
<feature type="transmembrane region" description="Helical" evidence="12">
    <location>
        <begin position="6"/>
        <end position="26"/>
    </location>
</feature>
<feature type="compositionally biased region" description="Acidic residues" evidence="11">
    <location>
        <begin position="668"/>
        <end position="684"/>
    </location>
</feature>
<evidence type="ECO:0000313" key="19">
    <source>
        <dbReference type="EMBL" id="ALR71300.1"/>
    </source>
</evidence>
<dbReference type="EMBL" id="KR815456">
    <property type="protein sequence ID" value="ALR70043.1"/>
    <property type="molecule type" value="Genomic_DNA"/>
</dbReference>
<evidence type="ECO:0000259" key="14">
    <source>
        <dbReference type="PROSITE" id="PS51807"/>
    </source>
</evidence>
<evidence type="ECO:0000256" key="1">
    <source>
        <dbReference type="ARBA" id="ARBA00004328"/>
    </source>
</evidence>
<keyword evidence="2" id="KW-0147">Chitin-binding</keyword>
<reference evidence="23" key="2">
    <citation type="submission" date="2018-01" db="EMBL/GenBank/DDBJ databases">
        <title>Biological and molecular characterization of two Anticarsia gemmatalis Multiple Nucleopolyhedrovirus clones exhibiting contrasting virulence variants.</title>
        <authorList>
            <person name="Ferreira B.C."/>
            <person name="Silva A.M.R."/>
            <person name="Melo F.L."/>
            <person name="Sanches M.M."/>
            <person name="Moscardi F."/>
            <person name="Ribeiro B.M."/>
            <person name="Sousa M.L."/>
        </authorList>
    </citation>
    <scope>NUCLEOTIDE SEQUENCE</scope>
    <source>
        <strain evidence="23">Ag-01</strain>
        <strain evidence="24">Ag-16</strain>
    </source>
</reference>
<dbReference type="Pfam" id="PF08475">
    <property type="entry name" value="Baculo_VP91_N"/>
    <property type="match status" value="1"/>
</dbReference>
<dbReference type="GO" id="GO:0008061">
    <property type="term" value="F:chitin binding"/>
    <property type="evidence" value="ECO:0007669"/>
    <property type="project" value="UniProtKB-KW"/>
</dbReference>
<dbReference type="EMBL" id="KR815469">
    <property type="protein sequence ID" value="ALR72084.1"/>
    <property type="molecule type" value="Genomic_DNA"/>
</dbReference>
<keyword evidence="6" id="KW-0863">Zinc-finger</keyword>
<feature type="region of interest" description="Disordered" evidence="11">
    <location>
        <begin position="650"/>
        <end position="690"/>
    </location>
</feature>
<evidence type="ECO:0000256" key="9">
    <source>
        <dbReference type="ARBA" id="ARBA00023157"/>
    </source>
</evidence>
<sequence>MSDVVLLVLAIILIIIFALIYYTIFFEFDETTFSKRLQVLTEYAKRTNADKPTPDVLGHVSDVYEHTYIVTWFKTNDLSTYHETVHDDTIEVFNFLEQKFNAAAATVAHRVAPAVNEPDAFVLTGDAGDVKLHCPQHFRFDYAQLKCVPVEPCEGRAPGLYPMDERALDTLVHNQHLDKDYSANANLHHPTLYLRCLADGSHAVRECPDNYTFDAATGQCRVNELCQGRPDGYVLDYFPETLLVNEFVECRAGQHVVAQCPNQQIFDRALMTCVEAHPCTFNGAGHTYITADIGNTQYFECINNNESQLITCINRVRNADGQYACSGDVRCADLPEGTGQLVHMHTDDTFEYATGQMTCDNFEVISETECDTANVLDNKLFFNKFKLVAEFPRQVFDNGVCAPATLTNVRTLSDTFSIENLPNDYDIDMQTSMVGLTSMIPRLLDGNDPDTAFGENLLLARDVNAVGLNPFTGEPIDCFGPQLYDVLNASRANVCTESGDGVLKTLEFGDGAFLSVFRNDLSGLDADYERFCAISYENPLKIVESDHLQHRILTNILQSDICANLYTTMYQKYTTLAQKYTTTPLQYNYTLVKQPRNMVVYAKNIQLKNATISKPAFDPFAKQPFVNKSGLAEPLFNPFANAVWYSEPGGDDGDHWAPDPGPNPQPEPEPDESEHDSESDEFEPVPEPSPLILDKKDLFYSCYYELPSYKLTSCHAENDVIIDELARLRNNAKADAECEPAKDLHYVLNAYVYTGNGIGCRSVFDGNDVTVIKESTPSHVYANLNTQSNDGVRYNRHVHVKDGRYMACPEHLYDANTFTCNAEADKLYYLDNMQE</sequence>
<dbReference type="EMBL" id="KR815468">
    <property type="protein sequence ID" value="ALR71927.1"/>
    <property type="molecule type" value="Genomic_DNA"/>
</dbReference>
<dbReference type="EMBL" id="MG746626">
    <property type="protein sequence ID" value="AXE72256.1"/>
    <property type="molecule type" value="Genomic_DNA"/>
</dbReference>
<evidence type="ECO:0000256" key="8">
    <source>
        <dbReference type="ARBA" id="ARBA00022844"/>
    </source>
</evidence>
<evidence type="ECO:0000313" key="20">
    <source>
        <dbReference type="EMBL" id="ALR71458.1"/>
    </source>
</evidence>
<evidence type="ECO:0000256" key="6">
    <source>
        <dbReference type="ARBA" id="ARBA00022771"/>
    </source>
</evidence>
<dbReference type="PROSITE" id="PS50940">
    <property type="entry name" value="CHIT_BIND_II"/>
    <property type="match status" value="1"/>
</dbReference>
<organism evidence="15">
    <name type="scientific">Anticarsia gemmatalis multiple nucleopolyhedrovirus</name>
    <dbReference type="NCBI Taxonomy" id="268591"/>
    <lineage>
        <taxon>Viruses</taxon>
        <taxon>Viruses incertae sedis</taxon>
        <taxon>Naldaviricetes</taxon>
        <taxon>Lefavirales</taxon>
        <taxon>Baculoviridae</taxon>
        <taxon>Alphabaculovirus</taxon>
        <taxon>Alphabaculovirus angemmatalis</taxon>
    </lineage>
</organism>
<evidence type="ECO:0000256" key="5">
    <source>
        <dbReference type="ARBA" id="ARBA00022737"/>
    </source>
</evidence>
<dbReference type="GO" id="GO:0008270">
    <property type="term" value="F:zinc ion binding"/>
    <property type="evidence" value="ECO:0007669"/>
    <property type="project" value="UniProtKB-KW"/>
</dbReference>
<evidence type="ECO:0000313" key="18">
    <source>
        <dbReference type="EMBL" id="ALR70357.1"/>
    </source>
</evidence>
<keyword evidence="4" id="KW-0732">Signal</keyword>
<dbReference type="EMBL" id="KR815458">
    <property type="protein sequence ID" value="ALR70357.1"/>
    <property type="molecule type" value="Genomic_DNA"/>
</dbReference>
<accession>A0A0S3IVG8</accession>
<keyword evidence="5" id="KW-0677">Repeat</keyword>
<dbReference type="SUPFAM" id="SSF57625">
    <property type="entry name" value="Invertebrate chitin-binding proteins"/>
    <property type="match status" value="2"/>
</dbReference>
<keyword evidence="7" id="KW-0862">Zinc</keyword>
<evidence type="ECO:0000256" key="4">
    <source>
        <dbReference type="ARBA" id="ARBA00022729"/>
    </source>
</evidence>
<keyword evidence="9" id="KW-1015">Disulfide bond</keyword>
<evidence type="ECO:0000313" key="17">
    <source>
        <dbReference type="EMBL" id="ALR70200.1"/>
    </source>
</evidence>
<evidence type="ECO:0000256" key="12">
    <source>
        <dbReference type="SAM" id="Phobius"/>
    </source>
</evidence>
<evidence type="ECO:0000256" key="2">
    <source>
        <dbReference type="ARBA" id="ARBA00022669"/>
    </source>
</evidence>
<keyword evidence="8" id="KW-0946">Virion</keyword>
<dbReference type="InterPro" id="IPR002557">
    <property type="entry name" value="Chitin-bd_dom"/>
</dbReference>
<gene>
    <name evidence="15" type="ORF">AGNV_080</name>
</gene>
<dbReference type="InterPro" id="IPR013682">
    <property type="entry name" value="BaculoV_Vp91_N"/>
</dbReference>
<keyword evidence="12" id="KW-0472">Membrane</keyword>
<keyword evidence="10" id="KW-0325">Glycoprotein</keyword>
<dbReference type="GO" id="GO:0005576">
    <property type="term" value="C:extracellular region"/>
    <property type="evidence" value="ECO:0007669"/>
    <property type="project" value="InterPro"/>
</dbReference>
<evidence type="ECO:0000256" key="10">
    <source>
        <dbReference type="ARBA" id="ARBA00023180"/>
    </source>
</evidence>
<feature type="domain" description="Chitin-binding type-2" evidence="13">
    <location>
        <begin position="223"/>
        <end position="281"/>
    </location>
</feature>
<name>A0A0S3IVG8_9ABAC</name>
<dbReference type="EMBL" id="KR815465">
    <property type="protein sequence ID" value="ALR71458.1"/>
    <property type="molecule type" value="Genomic_DNA"/>
</dbReference>
<keyword evidence="3" id="KW-0479">Metal-binding</keyword>
<dbReference type="EMBL" id="KR815464">
    <property type="protein sequence ID" value="ALR71300.1"/>
    <property type="molecule type" value="Genomic_DNA"/>
</dbReference>
<dbReference type="SMART" id="SM00494">
    <property type="entry name" value="ChtBD2"/>
    <property type="match status" value="1"/>
</dbReference>
<protein>
    <submittedName>
        <fullName evidence="15 23">Viral capsid-associated protein</fullName>
    </submittedName>
</protein>
<dbReference type="Pfam" id="PF01607">
    <property type="entry name" value="CBM_14"/>
    <property type="match status" value="1"/>
</dbReference>
<keyword evidence="12" id="KW-1133">Transmembrane helix</keyword>
<keyword evidence="12" id="KW-0812">Transmembrane</keyword>
<evidence type="ECO:0000259" key="13">
    <source>
        <dbReference type="PROSITE" id="PS50940"/>
    </source>
</evidence>
<evidence type="ECO:0000313" key="24">
    <source>
        <dbReference type="EMBL" id="AXE72256.1"/>
    </source>
</evidence>
<reference evidence="15" key="1">
    <citation type="journal article" date="2015" name="Genome Biol. Evol.">
        <title>The Pangenome of the Anticarsia gemmatalis Multiple Nucleopolyhedrovirus (AgMNPV).</title>
        <authorList>
            <person name="Brito A.F."/>
            <person name="Braconi C.T."/>
            <person name="Weidmann M."/>
            <person name="Dilcher M."/>
            <person name="Alves J.M."/>
            <person name="Gruber A."/>
            <person name="Zanotto P.M."/>
        </authorList>
    </citation>
    <scope>NUCLEOTIDE SEQUENCE</scope>
    <source>
        <strain evidence="15">AgMNPV-26</strain>
        <strain evidence="16">AgMNPV-27</strain>
        <strain evidence="17">AgMNPV-28</strain>
        <strain evidence="18">AgMNPV-29</strain>
        <strain evidence="19">AgMNPV-35</strain>
        <strain evidence="20">AgMNPV-36</strain>
        <strain evidence="21">AgMNPV-39</strain>
        <strain evidence="22">AgMNPV-40</strain>
    </source>
</reference>
<evidence type="ECO:0000313" key="16">
    <source>
        <dbReference type="EMBL" id="ALR70043.1"/>
    </source>
</evidence>
<dbReference type="InterPro" id="IPR036508">
    <property type="entry name" value="Chitin-bd_dom_sf"/>
</dbReference>
<dbReference type="EMBL" id="MG746625">
    <property type="protein sequence ID" value="AXE72109.1"/>
    <property type="molecule type" value="Genomic_DNA"/>
</dbReference>
<evidence type="ECO:0000256" key="7">
    <source>
        <dbReference type="ARBA" id="ARBA00022833"/>
    </source>
</evidence>
<proteinExistence type="predicted"/>
<dbReference type="PROSITE" id="PS51807">
    <property type="entry name" value="ZF_C2HC_BV"/>
    <property type="match status" value="1"/>
</dbReference>
<evidence type="ECO:0000313" key="22">
    <source>
        <dbReference type="EMBL" id="ALR72084.1"/>
    </source>
</evidence>
<feature type="domain" description="Zinc finger C2HC baculovirus (BV)-type profile" evidence="14">
    <location>
        <begin position="147"/>
        <end position="196"/>
    </location>
</feature>
<comment type="subcellular location">
    <subcellularLocation>
        <location evidence="1">Virion</location>
    </subcellularLocation>
</comment>
<dbReference type="EMBL" id="KR815455">
    <property type="protein sequence ID" value="ALR69885.1"/>
    <property type="molecule type" value="Genomic_DNA"/>
</dbReference>
<evidence type="ECO:0000256" key="3">
    <source>
        <dbReference type="ARBA" id="ARBA00022723"/>
    </source>
</evidence>